<keyword evidence="3" id="KW-1185">Reference proteome</keyword>
<dbReference type="AlphaFoldDB" id="A0AAE0ZKU2"/>
<reference evidence="2" key="1">
    <citation type="journal article" date="2023" name="G3 (Bethesda)">
        <title>A reference genome for the long-term kleptoplast-retaining sea slug Elysia crispata morphotype clarki.</title>
        <authorList>
            <person name="Eastman K.E."/>
            <person name="Pendleton A.L."/>
            <person name="Shaikh M.A."/>
            <person name="Suttiyut T."/>
            <person name="Ogas R."/>
            <person name="Tomko P."/>
            <person name="Gavelis G."/>
            <person name="Widhalm J.R."/>
            <person name="Wisecaver J.H."/>
        </authorList>
    </citation>
    <scope>NUCLEOTIDE SEQUENCE</scope>
    <source>
        <strain evidence="2">ECLA1</strain>
    </source>
</reference>
<evidence type="ECO:0000313" key="3">
    <source>
        <dbReference type="Proteomes" id="UP001283361"/>
    </source>
</evidence>
<evidence type="ECO:0000313" key="2">
    <source>
        <dbReference type="EMBL" id="KAK3771319.1"/>
    </source>
</evidence>
<organism evidence="2 3">
    <name type="scientific">Elysia crispata</name>
    <name type="common">lettuce slug</name>
    <dbReference type="NCBI Taxonomy" id="231223"/>
    <lineage>
        <taxon>Eukaryota</taxon>
        <taxon>Metazoa</taxon>
        <taxon>Spiralia</taxon>
        <taxon>Lophotrochozoa</taxon>
        <taxon>Mollusca</taxon>
        <taxon>Gastropoda</taxon>
        <taxon>Heterobranchia</taxon>
        <taxon>Euthyneura</taxon>
        <taxon>Panpulmonata</taxon>
        <taxon>Sacoglossa</taxon>
        <taxon>Placobranchoidea</taxon>
        <taxon>Plakobranchidae</taxon>
        <taxon>Elysia</taxon>
    </lineage>
</organism>
<name>A0AAE0ZKU2_9GAST</name>
<feature type="region of interest" description="Disordered" evidence="1">
    <location>
        <begin position="1"/>
        <end position="26"/>
    </location>
</feature>
<dbReference type="EMBL" id="JAWDGP010003758">
    <property type="protein sequence ID" value="KAK3771319.1"/>
    <property type="molecule type" value="Genomic_DNA"/>
</dbReference>
<sequence>MMDAAALAQREENRSGPPRYRSGQKGDFSWLRSGTRWEEIFGMAGCQLQLSRLIVDGTPVISPRISICPSLLSESVHYRNLPTTSCPLDLPVRFPVQHLDLVSILSFSLSTTPITFHRILC</sequence>
<dbReference type="Proteomes" id="UP001283361">
    <property type="component" value="Unassembled WGS sequence"/>
</dbReference>
<accession>A0AAE0ZKU2</accession>
<proteinExistence type="predicted"/>
<evidence type="ECO:0000256" key="1">
    <source>
        <dbReference type="SAM" id="MobiDB-lite"/>
    </source>
</evidence>
<protein>
    <submittedName>
        <fullName evidence="2">Uncharacterized protein</fullName>
    </submittedName>
</protein>
<comment type="caution">
    <text evidence="2">The sequence shown here is derived from an EMBL/GenBank/DDBJ whole genome shotgun (WGS) entry which is preliminary data.</text>
</comment>
<gene>
    <name evidence="2" type="ORF">RRG08_056530</name>
</gene>